<dbReference type="AlphaFoldDB" id="A0A453BBT2"/>
<dbReference type="Proteomes" id="UP000015105">
    <property type="component" value="Chromosome 2D"/>
</dbReference>
<protein>
    <submittedName>
        <fullName evidence="1">Uncharacterized protein</fullName>
    </submittedName>
</protein>
<dbReference type="Gramene" id="AET2Gv20452600.8">
    <property type="protein sequence ID" value="AET2Gv20452600.8"/>
    <property type="gene ID" value="AET2Gv20452600"/>
</dbReference>
<keyword evidence="2" id="KW-1185">Reference proteome</keyword>
<sequence>MRVVDFSSTCLLSFDSLQSSHPKLFVSIVAWYRLTEHFIFWQVMYQIDQY</sequence>
<dbReference type="EnsemblPlants" id="AET2Gv20452600.8">
    <property type="protein sequence ID" value="AET2Gv20452600.8"/>
    <property type="gene ID" value="AET2Gv20452600"/>
</dbReference>
<reference evidence="2" key="2">
    <citation type="journal article" date="2017" name="Nat. Plants">
        <title>The Aegilops tauschii genome reveals multiple impacts of transposons.</title>
        <authorList>
            <person name="Zhao G."/>
            <person name="Zou C."/>
            <person name="Li K."/>
            <person name="Wang K."/>
            <person name="Li T."/>
            <person name="Gao L."/>
            <person name="Zhang X."/>
            <person name="Wang H."/>
            <person name="Yang Z."/>
            <person name="Liu X."/>
            <person name="Jiang W."/>
            <person name="Mao L."/>
            <person name="Kong X."/>
            <person name="Jiao Y."/>
            <person name="Jia J."/>
        </authorList>
    </citation>
    <scope>NUCLEOTIDE SEQUENCE [LARGE SCALE GENOMIC DNA]</scope>
    <source>
        <strain evidence="2">cv. AL8/78</strain>
    </source>
</reference>
<evidence type="ECO:0000313" key="1">
    <source>
        <dbReference type="EnsemblPlants" id="AET2Gv20452600.8"/>
    </source>
</evidence>
<evidence type="ECO:0000313" key="2">
    <source>
        <dbReference type="Proteomes" id="UP000015105"/>
    </source>
</evidence>
<reference evidence="1" key="5">
    <citation type="journal article" date="2021" name="G3 (Bethesda)">
        <title>Aegilops tauschii genome assembly Aet v5.0 features greater sequence contiguity and improved annotation.</title>
        <authorList>
            <person name="Wang L."/>
            <person name="Zhu T."/>
            <person name="Rodriguez J.C."/>
            <person name="Deal K.R."/>
            <person name="Dubcovsky J."/>
            <person name="McGuire P.E."/>
            <person name="Lux T."/>
            <person name="Spannagl M."/>
            <person name="Mayer K.F.X."/>
            <person name="Baldrich P."/>
            <person name="Meyers B.C."/>
            <person name="Huo N."/>
            <person name="Gu Y.Q."/>
            <person name="Zhou H."/>
            <person name="Devos K.M."/>
            <person name="Bennetzen J.L."/>
            <person name="Unver T."/>
            <person name="Budak H."/>
            <person name="Gulick P.J."/>
            <person name="Galiba G."/>
            <person name="Kalapos B."/>
            <person name="Nelson D.R."/>
            <person name="Li P."/>
            <person name="You F.M."/>
            <person name="Luo M.C."/>
            <person name="Dvorak J."/>
        </authorList>
    </citation>
    <scope>NUCLEOTIDE SEQUENCE [LARGE SCALE GENOMIC DNA]</scope>
    <source>
        <strain evidence="1">cv. AL8/78</strain>
    </source>
</reference>
<reference evidence="2" key="1">
    <citation type="journal article" date="2014" name="Science">
        <title>Ancient hybridizations among the ancestral genomes of bread wheat.</title>
        <authorList>
            <consortium name="International Wheat Genome Sequencing Consortium,"/>
            <person name="Marcussen T."/>
            <person name="Sandve S.R."/>
            <person name="Heier L."/>
            <person name="Spannagl M."/>
            <person name="Pfeifer M."/>
            <person name="Jakobsen K.S."/>
            <person name="Wulff B.B."/>
            <person name="Steuernagel B."/>
            <person name="Mayer K.F."/>
            <person name="Olsen O.A."/>
        </authorList>
    </citation>
    <scope>NUCLEOTIDE SEQUENCE [LARGE SCALE GENOMIC DNA]</scope>
    <source>
        <strain evidence="2">cv. AL8/78</strain>
    </source>
</reference>
<name>A0A453BBT2_AEGTS</name>
<reference evidence="1" key="4">
    <citation type="submission" date="2019-03" db="UniProtKB">
        <authorList>
            <consortium name="EnsemblPlants"/>
        </authorList>
    </citation>
    <scope>IDENTIFICATION</scope>
</reference>
<proteinExistence type="predicted"/>
<accession>A0A453BBT2</accession>
<reference evidence="1" key="3">
    <citation type="journal article" date="2017" name="Nature">
        <title>Genome sequence of the progenitor of the wheat D genome Aegilops tauschii.</title>
        <authorList>
            <person name="Luo M.C."/>
            <person name="Gu Y.Q."/>
            <person name="Puiu D."/>
            <person name="Wang H."/>
            <person name="Twardziok S.O."/>
            <person name="Deal K.R."/>
            <person name="Huo N."/>
            <person name="Zhu T."/>
            <person name="Wang L."/>
            <person name="Wang Y."/>
            <person name="McGuire P.E."/>
            <person name="Liu S."/>
            <person name="Long H."/>
            <person name="Ramasamy R.K."/>
            <person name="Rodriguez J.C."/>
            <person name="Van S.L."/>
            <person name="Yuan L."/>
            <person name="Wang Z."/>
            <person name="Xia Z."/>
            <person name="Xiao L."/>
            <person name="Anderson O.D."/>
            <person name="Ouyang S."/>
            <person name="Liang Y."/>
            <person name="Zimin A.V."/>
            <person name="Pertea G."/>
            <person name="Qi P."/>
            <person name="Bennetzen J.L."/>
            <person name="Dai X."/>
            <person name="Dawson M.W."/>
            <person name="Muller H.G."/>
            <person name="Kugler K."/>
            <person name="Rivarola-Duarte L."/>
            <person name="Spannagl M."/>
            <person name="Mayer K.F.X."/>
            <person name="Lu F.H."/>
            <person name="Bevan M.W."/>
            <person name="Leroy P."/>
            <person name="Li P."/>
            <person name="You F.M."/>
            <person name="Sun Q."/>
            <person name="Liu Z."/>
            <person name="Lyons E."/>
            <person name="Wicker T."/>
            <person name="Salzberg S.L."/>
            <person name="Devos K.M."/>
            <person name="Dvorak J."/>
        </authorList>
    </citation>
    <scope>NUCLEOTIDE SEQUENCE [LARGE SCALE GENOMIC DNA]</scope>
    <source>
        <strain evidence="1">cv. AL8/78</strain>
    </source>
</reference>
<organism evidence="1 2">
    <name type="scientific">Aegilops tauschii subsp. strangulata</name>
    <name type="common">Goatgrass</name>
    <dbReference type="NCBI Taxonomy" id="200361"/>
    <lineage>
        <taxon>Eukaryota</taxon>
        <taxon>Viridiplantae</taxon>
        <taxon>Streptophyta</taxon>
        <taxon>Embryophyta</taxon>
        <taxon>Tracheophyta</taxon>
        <taxon>Spermatophyta</taxon>
        <taxon>Magnoliopsida</taxon>
        <taxon>Liliopsida</taxon>
        <taxon>Poales</taxon>
        <taxon>Poaceae</taxon>
        <taxon>BOP clade</taxon>
        <taxon>Pooideae</taxon>
        <taxon>Triticodae</taxon>
        <taxon>Triticeae</taxon>
        <taxon>Triticinae</taxon>
        <taxon>Aegilops</taxon>
    </lineage>
</organism>